<feature type="binding site" evidence="7">
    <location>
        <position position="327"/>
    </location>
    <ligand>
        <name>3-phosphoshikimate</name>
        <dbReference type="ChEBI" id="CHEBI:145989"/>
    </ligand>
</feature>
<keyword evidence="5 7" id="KW-0057">Aromatic amino acid biosynthesis</keyword>
<dbReference type="InterPro" id="IPR036968">
    <property type="entry name" value="Enolpyruvate_Tfrase_sf"/>
</dbReference>
<feature type="binding site" evidence="7">
    <location>
        <position position="354"/>
    </location>
    <ligand>
        <name>3-phosphoshikimate</name>
        <dbReference type="ChEBI" id="CHEBI:145989"/>
    </ligand>
</feature>
<dbReference type="Pfam" id="PF00275">
    <property type="entry name" value="EPSP_synthase"/>
    <property type="match status" value="1"/>
</dbReference>
<dbReference type="PANTHER" id="PTHR21090:SF5">
    <property type="entry name" value="PENTAFUNCTIONAL AROM POLYPEPTIDE"/>
    <property type="match status" value="1"/>
</dbReference>
<dbReference type="InterPro" id="IPR006264">
    <property type="entry name" value="EPSP_synthase"/>
</dbReference>
<feature type="binding site" evidence="7">
    <location>
        <position position="177"/>
    </location>
    <ligand>
        <name>phosphoenolpyruvate</name>
        <dbReference type="ChEBI" id="CHEBI:58702"/>
    </ligand>
</feature>
<feature type="binding site" evidence="7">
    <location>
        <position position="175"/>
    </location>
    <ligand>
        <name>3-phosphoshikimate</name>
        <dbReference type="ChEBI" id="CHEBI:145989"/>
    </ligand>
</feature>
<dbReference type="EMBL" id="JAXCLX010000001">
    <property type="protein sequence ID" value="MDY0872291.1"/>
    <property type="molecule type" value="Genomic_DNA"/>
</dbReference>
<feature type="binding site" evidence="7">
    <location>
        <position position="177"/>
    </location>
    <ligand>
        <name>3-phosphoshikimate</name>
        <dbReference type="ChEBI" id="CHEBI:145989"/>
    </ligand>
</feature>
<keyword evidence="4 7" id="KW-0808">Transferase</keyword>
<sequence>MSKHSSNPRPLTSGTGGGLKGTIRVPGDKSVSHRALMLGALALGETEIHGLLEGEDVLRTAAAMRLLGGETEKGADGIWRARGRGNGGLAEAADVLDLGNAGTGTRLLMGLVAPYPMTTFFTGDASLRSRPMARVSDPLSQMGASFVTRSKGRPPLAVIGTATPRPITYKLPVASAQVKSAILLAGLNTPGITTVIEPEATRDHTELMLRGFGIEVKVEETPEGRASAIKGQGELKGRKVVVPGDPSSAAFPIVAALILPGSDILIENVGLNPHRIGLIDTLVEMGASIEVKDARIEAGEKVGDLHVKHSHLKGVTVPAERAPSMIDEYPILSVAAAFAEGETKMLGLGELRVKESDRLGAMARGLAACGVVLEEGEDWLTVKGNGKRPKGGAHIAVNLDHRPAMSFLVLGLAAEKPVSIDDGAPIDTSFPGFVALMNGMGGTISAVTA</sequence>
<keyword evidence="3 7" id="KW-0028">Amino-acid biosynthesis</keyword>
<dbReference type="NCBIfam" id="TIGR01356">
    <property type="entry name" value="aroA"/>
    <property type="match status" value="1"/>
</dbReference>
<comment type="caution">
    <text evidence="7">Lacks conserved residue(s) required for the propagation of feature annotation.</text>
</comment>
<dbReference type="CDD" id="cd01556">
    <property type="entry name" value="EPSP_synthase"/>
    <property type="match status" value="1"/>
</dbReference>
<comment type="similarity">
    <text evidence="2 7">Belongs to the EPSP synthase family.</text>
</comment>
<dbReference type="PIRSF" id="PIRSF000505">
    <property type="entry name" value="EPSPS"/>
    <property type="match status" value="1"/>
</dbReference>
<evidence type="ECO:0000256" key="1">
    <source>
        <dbReference type="ARBA" id="ARBA00004811"/>
    </source>
</evidence>
<dbReference type="EC" id="2.5.1.19" evidence="7"/>
<dbReference type="Gene3D" id="3.65.10.10">
    <property type="entry name" value="Enolpyruvate transferase domain"/>
    <property type="match status" value="2"/>
</dbReference>
<dbReference type="InterPro" id="IPR001986">
    <property type="entry name" value="Enolpyruvate_Tfrase_dom"/>
</dbReference>
<dbReference type="RefSeq" id="WP_320500711.1">
    <property type="nucleotide sequence ID" value="NZ_JAXCLX010000001.1"/>
</dbReference>
<dbReference type="PROSITE" id="PS00104">
    <property type="entry name" value="EPSP_SYNTHASE_1"/>
    <property type="match status" value="1"/>
</dbReference>
<dbReference type="InterPro" id="IPR013792">
    <property type="entry name" value="RNA3'P_cycl/enolpyr_Trfase_a/b"/>
</dbReference>
<feature type="binding site" evidence="7">
    <location>
        <position position="29"/>
    </location>
    <ligand>
        <name>phosphoenolpyruvate</name>
        <dbReference type="ChEBI" id="CHEBI:58702"/>
    </ligand>
</feature>
<dbReference type="PANTHER" id="PTHR21090">
    <property type="entry name" value="AROM/DEHYDROQUINATE SYNTHASE"/>
    <property type="match status" value="1"/>
</dbReference>
<evidence type="ECO:0000256" key="2">
    <source>
        <dbReference type="ARBA" id="ARBA00009948"/>
    </source>
</evidence>
<evidence type="ECO:0000256" key="6">
    <source>
        <dbReference type="ARBA" id="ARBA00044633"/>
    </source>
</evidence>
<evidence type="ECO:0000256" key="8">
    <source>
        <dbReference type="SAM" id="MobiDB-lite"/>
    </source>
</evidence>
<dbReference type="PROSITE" id="PS00885">
    <property type="entry name" value="EPSP_SYNTHASE_2"/>
    <property type="match status" value="1"/>
</dbReference>
<dbReference type="GO" id="GO:0003866">
    <property type="term" value="F:3-phosphoshikimate 1-carboxyvinyltransferase activity"/>
    <property type="evidence" value="ECO:0007669"/>
    <property type="project" value="UniProtKB-EC"/>
</dbReference>
<name>A0ABU5DYD2_9PROT</name>
<evidence type="ECO:0000256" key="4">
    <source>
        <dbReference type="ARBA" id="ARBA00022679"/>
    </source>
</evidence>
<keyword evidence="11" id="KW-1185">Reference proteome</keyword>
<feature type="active site" description="Proton acceptor" evidence="7">
    <location>
        <position position="327"/>
    </location>
</feature>
<evidence type="ECO:0000259" key="9">
    <source>
        <dbReference type="Pfam" id="PF00275"/>
    </source>
</evidence>
<keyword evidence="7" id="KW-0963">Cytoplasm</keyword>
<feature type="region of interest" description="Disordered" evidence="8">
    <location>
        <begin position="1"/>
        <end position="26"/>
    </location>
</feature>
<feature type="binding site" evidence="7">
    <location>
        <position position="30"/>
    </location>
    <ligand>
        <name>3-phosphoshikimate</name>
        <dbReference type="ChEBI" id="CHEBI:145989"/>
    </ligand>
</feature>
<reference evidence="10 11" key="1">
    <citation type="journal article" date="2013" name="Antonie Van Leeuwenhoek">
        <title>Dongia rigui sp. nov., isolated from freshwater of a large wetland in Korea.</title>
        <authorList>
            <person name="Baik K.S."/>
            <person name="Hwang Y.M."/>
            <person name="Choi J.S."/>
            <person name="Kwon J."/>
            <person name="Seong C.N."/>
        </authorList>
    </citation>
    <scope>NUCLEOTIDE SEQUENCE [LARGE SCALE GENOMIC DNA]</scope>
    <source>
        <strain evidence="10 11">04SU4-P</strain>
    </source>
</reference>
<feature type="binding site" evidence="7">
    <location>
        <position position="402"/>
    </location>
    <ligand>
        <name>phosphoenolpyruvate</name>
        <dbReference type="ChEBI" id="CHEBI:58702"/>
    </ligand>
</feature>
<dbReference type="HAMAP" id="MF_00210">
    <property type="entry name" value="EPSP_synth"/>
    <property type="match status" value="1"/>
</dbReference>
<comment type="caution">
    <text evidence="10">The sequence shown here is derived from an EMBL/GenBank/DDBJ whole genome shotgun (WGS) entry which is preliminary data.</text>
</comment>
<gene>
    <name evidence="7 10" type="primary">aroA</name>
    <name evidence="10" type="ORF">SMD31_10175</name>
</gene>
<feature type="binding site" evidence="7">
    <location>
        <position position="29"/>
    </location>
    <ligand>
        <name>3-phosphoshikimate</name>
        <dbReference type="ChEBI" id="CHEBI:145989"/>
    </ligand>
</feature>
<evidence type="ECO:0000256" key="5">
    <source>
        <dbReference type="ARBA" id="ARBA00023141"/>
    </source>
</evidence>
<protein>
    <recommendedName>
        <fullName evidence="7">3-phosphoshikimate 1-carboxyvinyltransferase</fullName>
        <ecNumber evidence="7">2.5.1.19</ecNumber>
    </recommendedName>
    <alternativeName>
        <fullName evidence="7">5-enolpyruvylshikimate-3-phosphate synthase</fullName>
        <shortName evidence="7">EPSP synthase</shortName>
        <shortName evidence="7">EPSPS</shortName>
    </alternativeName>
</protein>
<feature type="binding site" evidence="7">
    <location>
        <position position="130"/>
    </location>
    <ligand>
        <name>phosphoenolpyruvate</name>
        <dbReference type="ChEBI" id="CHEBI:58702"/>
    </ligand>
</feature>
<feature type="binding site" evidence="7">
    <location>
        <position position="102"/>
    </location>
    <ligand>
        <name>phosphoenolpyruvate</name>
        <dbReference type="ChEBI" id="CHEBI:58702"/>
    </ligand>
</feature>
<evidence type="ECO:0000313" key="10">
    <source>
        <dbReference type="EMBL" id="MDY0872291.1"/>
    </source>
</evidence>
<proteinExistence type="inferred from homology"/>
<feature type="binding site" evidence="7">
    <location>
        <position position="358"/>
    </location>
    <ligand>
        <name>phosphoenolpyruvate</name>
        <dbReference type="ChEBI" id="CHEBI:58702"/>
    </ligand>
</feature>
<evidence type="ECO:0000256" key="3">
    <source>
        <dbReference type="ARBA" id="ARBA00022605"/>
    </source>
</evidence>
<evidence type="ECO:0000256" key="7">
    <source>
        <dbReference type="HAMAP-Rule" id="MF_00210"/>
    </source>
</evidence>
<comment type="catalytic activity">
    <reaction evidence="6">
        <text>3-phosphoshikimate + phosphoenolpyruvate = 5-O-(1-carboxyvinyl)-3-phosphoshikimate + phosphate</text>
        <dbReference type="Rhea" id="RHEA:21256"/>
        <dbReference type="ChEBI" id="CHEBI:43474"/>
        <dbReference type="ChEBI" id="CHEBI:57701"/>
        <dbReference type="ChEBI" id="CHEBI:58702"/>
        <dbReference type="ChEBI" id="CHEBI:145989"/>
        <dbReference type="EC" id="2.5.1.19"/>
    </reaction>
    <physiologicalReaction direction="left-to-right" evidence="6">
        <dbReference type="Rhea" id="RHEA:21257"/>
    </physiologicalReaction>
</comment>
<evidence type="ECO:0000313" key="11">
    <source>
        <dbReference type="Proteomes" id="UP001271769"/>
    </source>
</evidence>
<accession>A0ABU5DYD2</accession>
<comment type="pathway">
    <text evidence="1 7">Metabolic intermediate biosynthesis; chorismate biosynthesis; chorismate from D-erythrose 4-phosphate and phosphoenolpyruvate: step 6/7.</text>
</comment>
<dbReference type="Proteomes" id="UP001271769">
    <property type="component" value="Unassembled WGS sequence"/>
</dbReference>
<comment type="subunit">
    <text evidence="7">Monomer.</text>
</comment>
<dbReference type="SUPFAM" id="SSF55205">
    <property type="entry name" value="EPT/RTPC-like"/>
    <property type="match status" value="1"/>
</dbReference>
<dbReference type="InterPro" id="IPR023193">
    <property type="entry name" value="EPSP_synthase_CS"/>
</dbReference>
<feature type="domain" description="Enolpyruvate transferase" evidence="9">
    <location>
        <begin position="17"/>
        <end position="435"/>
    </location>
</feature>
<comment type="subcellular location">
    <subcellularLocation>
        <location evidence="7">Cytoplasm</location>
    </subcellularLocation>
</comment>
<comment type="function">
    <text evidence="7">Catalyzes the transfer of the enolpyruvyl moiety of phosphoenolpyruvate (PEP) to the 5-hydroxyl of shikimate-3-phosphate (S3P) to produce enolpyruvyl shikimate-3-phosphate and inorganic phosphate.</text>
</comment>
<feature type="compositionally biased region" description="Polar residues" evidence="8">
    <location>
        <begin position="1"/>
        <end position="10"/>
    </location>
</feature>
<feature type="binding site" evidence="7">
    <location>
        <position position="34"/>
    </location>
    <ligand>
        <name>3-phosphoshikimate</name>
        <dbReference type="ChEBI" id="CHEBI:145989"/>
    </ligand>
</feature>
<organism evidence="10 11">
    <name type="scientific">Dongia rigui</name>
    <dbReference type="NCBI Taxonomy" id="940149"/>
    <lineage>
        <taxon>Bacteria</taxon>
        <taxon>Pseudomonadati</taxon>
        <taxon>Pseudomonadota</taxon>
        <taxon>Alphaproteobacteria</taxon>
        <taxon>Rhodospirillales</taxon>
        <taxon>Dongiaceae</taxon>
        <taxon>Dongia</taxon>
    </lineage>
</organism>